<dbReference type="OMA" id="MEWESIS"/>
<proteinExistence type="predicted"/>
<dbReference type="EMBL" id="KB203083">
    <property type="protein sequence ID" value="ESO86343.1"/>
    <property type="molecule type" value="Genomic_DNA"/>
</dbReference>
<dbReference type="Proteomes" id="UP000030746">
    <property type="component" value="Unassembled WGS sequence"/>
</dbReference>
<dbReference type="GeneID" id="20249841"/>
<protein>
    <submittedName>
        <fullName evidence="2">Uncharacterized protein</fullName>
    </submittedName>
</protein>
<accession>V3Z6G0</accession>
<feature type="region of interest" description="Disordered" evidence="1">
    <location>
        <begin position="372"/>
        <end position="406"/>
    </location>
</feature>
<evidence type="ECO:0000313" key="2">
    <source>
        <dbReference type="EMBL" id="ESO86343.1"/>
    </source>
</evidence>
<dbReference type="RefSeq" id="XP_009062886.1">
    <property type="nucleotide sequence ID" value="XM_009064638.1"/>
</dbReference>
<gene>
    <name evidence="2" type="ORF">LOTGIDRAFT_235406</name>
</gene>
<dbReference type="CTD" id="20249841"/>
<dbReference type="OrthoDB" id="6067228at2759"/>
<sequence length="406" mass="47479">MDITAFEYNRKFSKELNLGECPSRDVSIPRPDRRNTVEFATQPCSLRKRGTVTSVPRELNDTRNVPILTPNDVVAYLGLCGGEAASFLGILHKGDCVAIEIASLLTFNDKTMVRAYVEYYRKKMDILNSSLSPRNEYEHYYDGRYYLKNRSYGTLEIIIVQFRFKSKKMTIEAKKVETDISPLMSVYMEEVRLRAGMPTSLVVIRLSTAGDKYDKKKFRKGGYQQALRYVQVLETEIRHVRERIIDNEISPHLNYALFPFKEEQPQYRMGASLLTWEKTSMLEVSIRQGINIGKKAARKCRHSKANKLELCVRVKALLKKLKVTQREIHKIRSNWMTLTLEEKNKFSDVHGTRVNSYINVMKRLARDVRKWRKQMKKQKQKDRKNQAKEREIKKMSSDQPWFLRAG</sequence>
<evidence type="ECO:0000256" key="1">
    <source>
        <dbReference type="SAM" id="MobiDB-lite"/>
    </source>
</evidence>
<name>V3Z6G0_LOTGI</name>
<dbReference type="HOGENOM" id="CLU_622961_0_0_1"/>
<reference evidence="2 3" key="1">
    <citation type="journal article" date="2013" name="Nature">
        <title>Insights into bilaterian evolution from three spiralian genomes.</title>
        <authorList>
            <person name="Simakov O."/>
            <person name="Marletaz F."/>
            <person name="Cho S.J."/>
            <person name="Edsinger-Gonzales E."/>
            <person name="Havlak P."/>
            <person name="Hellsten U."/>
            <person name="Kuo D.H."/>
            <person name="Larsson T."/>
            <person name="Lv J."/>
            <person name="Arendt D."/>
            <person name="Savage R."/>
            <person name="Osoegawa K."/>
            <person name="de Jong P."/>
            <person name="Grimwood J."/>
            <person name="Chapman J.A."/>
            <person name="Shapiro H."/>
            <person name="Aerts A."/>
            <person name="Otillar R.P."/>
            <person name="Terry A.Y."/>
            <person name="Boore J.L."/>
            <person name="Grigoriev I.V."/>
            <person name="Lindberg D.R."/>
            <person name="Seaver E.C."/>
            <person name="Weisblat D.A."/>
            <person name="Putnam N.H."/>
            <person name="Rokhsar D.S."/>
        </authorList>
    </citation>
    <scope>NUCLEOTIDE SEQUENCE [LARGE SCALE GENOMIC DNA]</scope>
</reference>
<organism evidence="2 3">
    <name type="scientific">Lottia gigantea</name>
    <name type="common">Giant owl limpet</name>
    <dbReference type="NCBI Taxonomy" id="225164"/>
    <lineage>
        <taxon>Eukaryota</taxon>
        <taxon>Metazoa</taxon>
        <taxon>Spiralia</taxon>
        <taxon>Lophotrochozoa</taxon>
        <taxon>Mollusca</taxon>
        <taxon>Gastropoda</taxon>
        <taxon>Patellogastropoda</taxon>
        <taxon>Lottioidea</taxon>
        <taxon>Lottiidae</taxon>
        <taxon>Lottia</taxon>
    </lineage>
</organism>
<feature type="compositionally biased region" description="Basic and acidic residues" evidence="1">
    <location>
        <begin position="383"/>
        <end position="396"/>
    </location>
</feature>
<feature type="compositionally biased region" description="Basic residues" evidence="1">
    <location>
        <begin position="372"/>
        <end position="382"/>
    </location>
</feature>
<keyword evidence="3" id="KW-1185">Reference proteome</keyword>
<evidence type="ECO:0000313" key="3">
    <source>
        <dbReference type="Proteomes" id="UP000030746"/>
    </source>
</evidence>
<dbReference type="AlphaFoldDB" id="V3Z6G0"/>
<dbReference type="KEGG" id="lgi:LOTGIDRAFT_235406"/>